<accession>A0A9W6JRX4</accession>
<reference evidence="2" key="1">
    <citation type="journal article" date="2014" name="Int. J. Syst. Evol. Microbiol.">
        <title>Complete genome sequence of Corynebacterium casei LMG S-19264T (=DSM 44701T), isolated from a smear-ripened cheese.</title>
        <authorList>
            <consortium name="US DOE Joint Genome Institute (JGI-PGF)"/>
            <person name="Walter F."/>
            <person name="Albersmeier A."/>
            <person name="Kalinowski J."/>
            <person name="Ruckert C."/>
        </authorList>
    </citation>
    <scope>NUCLEOTIDE SEQUENCE</scope>
    <source>
        <strain evidence="2">VKM B-2748</strain>
    </source>
</reference>
<reference evidence="2" key="2">
    <citation type="submission" date="2023-01" db="EMBL/GenBank/DDBJ databases">
        <authorList>
            <person name="Sun Q."/>
            <person name="Evtushenko L."/>
        </authorList>
    </citation>
    <scope>NUCLEOTIDE SEQUENCE</scope>
    <source>
        <strain evidence="2">VKM B-2748</strain>
    </source>
</reference>
<dbReference type="PROSITE" id="PS51257">
    <property type="entry name" value="PROKAR_LIPOPROTEIN"/>
    <property type="match status" value="1"/>
</dbReference>
<sequence>MKILTLLIVGACAATVAGCTETGRRGYGPGYGYERRTVIVDDNRRDRREWDRRQARHDRRDDRRDWRDDRRQDARDRRDDRKDRRDDRRDDRRY</sequence>
<organism evidence="2 3">
    <name type="scientific">Methylopila turkensis</name>
    <dbReference type="NCBI Taxonomy" id="1437816"/>
    <lineage>
        <taxon>Bacteria</taxon>
        <taxon>Pseudomonadati</taxon>
        <taxon>Pseudomonadota</taxon>
        <taxon>Alphaproteobacteria</taxon>
        <taxon>Hyphomicrobiales</taxon>
        <taxon>Methylopilaceae</taxon>
        <taxon>Methylopila</taxon>
    </lineage>
</organism>
<dbReference type="Proteomes" id="UP001143309">
    <property type="component" value="Unassembled WGS sequence"/>
</dbReference>
<proteinExistence type="predicted"/>
<evidence type="ECO:0000256" key="1">
    <source>
        <dbReference type="SAM" id="MobiDB-lite"/>
    </source>
</evidence>
<gene>
    <name evidence="2" type="ORF">GCM10008174_30290</name>
</gene>
<name>A0A9W6JRX4_9HYPH</name>
<evidence type="ECO:0000313" key="2">
    <source>
        <dbReference type="EMBL" id="GLK81288.1"/>
    </source>
</evidence>
<feature type="region of interest" description="Disordered" evidence="1">
    <location>
        <begin position="51"/>
        <end position="94"/>
    </location>
</feature>
<protein>
    <recommendedName>
        <fullName evidence="4">Lipoprotein</fullName>
    </recommendedName>
</protein>
<dbReference type="EMBL" id="BSFL01000003">
    <property type="protein sequence ID" value="GLK81288.1"/>
    <property type="molecule type" value="Genomic_DNA"/>
</dbReference>
<evidence type="ECO:0008006" key="4">
    <source>
        <dbReference type="Google" id="ProtNLM"/>
    </source>
</evidence>
<comment type="caution">
    <text evidence="2">The sequence shown here is derived from an EMBL/GenBank/DDBJ whole genome shotgun (WGS) entry which is preliminary data.</text>
</comment>
<evidence type="ECO:0000313" key="3">
    <source>
        <dbReference type="Proteomes" id="UP001143309"/>
    </source>
</evidence>
<dbReference type="AlphaFoldDB" id="A0A9W6JRX4"/>
<keyword evidence="3" id="KW-1185">Reference proteome</keyword>